<evidence type="ECO:0000313" key="6">
    <source>
        <dbReference type="Proteomes" id="UP000800093"/>
    </source>
</evidence>
<dbReference type="PANTHER" id="PTHR24166">
    <property type="entry name" value="ROLLING PEBBLES, ISOFORM B"/>
    <property type="match status" value="1"/>
</dbReference>
<dbReference type="Gene3D" id="1.25.40.20">
    <property type="entry name" value="Ankyrin repeat-containing domain"/>
    <property type="match status" value="3"/>
</dbReference>
<dbReference type="EMBL" id="ML986875">
    <property type="protein sequence ID" value="KAF2257684.1"/>
    <property type="molecule type" value="Genomic_DNA"/>
</dbReference>
<comment type="caution">
    <text evidence="5">The sequence shown here is derived from an EMBL/GenBank/DDBJ whole genome shotgun (WGS) entry which is preliminary data.</text>
</comment>
<dbReference type="AlphaFoldDB" id="A0A9P4N0I4"/>
<name>A0A9P4N0I4_9PLEO</name>
<dbReference type="OrthoDB" id="341259at2759"/>
<evidence type="ECO:0000256" key="4">
    <source>
        <dbReference type="SAM" id="MobiDB-lite"/>
    </source>
</evidence>
<evidence type="ECO:0000313" key="5">
    <source>
        <dbReference type="EMBL" id="KAF2257684.1"/>
    </source>
</evidence>
<feature type="repeat" description="ANK" evidence="3">
    <location>
        <begin position="115"/>
        <end position="148"/>
    </location>
</feature>
<dbReference type="Pfam" id="PF00023">
    <property type="entry name" value="Ank"/>
    <property type="match status" value="1"/>
</dbReference>
<organism evidence="5 6">
    <name type="scientific">Lojkania enalia</name>
    <dbReference type="NCBI Taxonomy" id="147567"/>
    <lineage>
        <taxon>Eukaryota</taxon>
        <taxon>Fungi</taxon>
        <taxon>Dikarya</taxon>
        <taxon>Ascomycota</taxon>
        <taxon>Pezizomycotina</taxon>
        <taxon>Dothideomycetes</taxon>
        <taxon>Pleosporomycetidae</taxon>
        <taxon>Pleosporales</taxon>
        <taxon>Pleosporales incertae sedis</taxon>
        <taxon>Lojkania</taxon>
    </lineage>
</organism>
<feature type="region of interest" description="Disordered" evidence="4">
    <location>
        <begin position="262"/>
        <end position="301"/>
    </location>
</feature>
<gene>
    <name evidence="5" type="ORF">CC78DRAFT_622422</name>
</gene>
<keyword evidence="6" id="KW-1185">Reference proteome</keyword>
<dbReference type="PROSITE" id="PS50088">
    <property type="entry name" value="ANK_REPEAT"/>
    <property type="match status" value="2"/>
</dbReference>
<keyword evidence="2 3" id="KW-0040">ANK repeat</keyword>
<sequence length="379" mass="41769">MASGVQPSSLLQLPKASVYIGYKRTLAAERGFIAVVSLLLAKYGVDPDPKDKNGRTPLSWAAERGFTAAISLLLAKTDDKDGRTPLSWAAGEGYGEILKQLLAKDGVDLDSKDKDGRTPLSWAAGGGHGEIVKQLLAKDVVNPDSKDKDGRTPLSWAGEKGNMAVIQQLAKDGIGYGLATVRMDWICCCGYYGYDYFIEQKPCAVKHLAERLKSSHAVITAELAAQISIPKLKYLSFITQNLLHSLTRRFRDMGGQILPVQNSSATIQSQSRRRLDQDTSGEGNGQTSQDTPIYLGPSDTSGHSRVSDHEDYMLLCINDSQWGTTRDDMSVAAITSDHELFDVMRSRYFLHRGQLRRWLSIQTLQRIIFVKVSVDSSIR</sequence>
<feature type="compositionally biased region" description="Polar residues" evidence="4">
    <location>
        <begin position="278"/>
        <end position="291"/>
    </location>
</feature>
<dbReference type="PANTHER" id="PTHR24166:SF48">
    <property type="entry name" value="PROTEIN VAPYRIN"/>
    <property type="match status" value="1"/>
</dbReference>
<dbReference type="Proteomes" id="UP000800093">
    <property type="component" value="Unassembled WGS sequence"/>
</dbReference>
<dbReference type="Pfam" id="PF12796">
    <property type="entry name" value="Ank_2"/>
    <property type="match status" value="1"/>
</dbReference>
<evidence type="ECO:0000256" key="1">
    <source>
        <dbReference type="ARBA" id="ARBA00022737"/>
    </source>
</evidence>
<protein>
    <submittedName>
        <fullName evidence="5">Ankyrin</fullName>
    </submittedName>
</protein>
<dbReference type="InterPro" id="IPR050889">
    <property type="entry name" value="Dendritic_Spine_Reg/Scaffold"/>
</dbReference>
<feature type="repeat" description="ANK" evidence="3">
    <location>
        <begin position="81"/>
        <end position="114"/>
    </location>
</feature>
<proteinExistence type="predicted"/>
<dbReference type="SUPFAM" id="SSF48403">
    <property type="entry name" value="Ankyrin repeat"/>
    <property type="match status" value="1"/>
</dbReference>
<evidence type="ECO:0000256" key="2">
    <source>
        <dbReference type="ARBA" id="ARBA00023043"/>
    </source>
</evidence>
<dbReference type="PROSITE" id="PS50297">
    <property type="entry name" value="ANK_REP_REGION"/>
    <property type="match status" value="2"/>
</dbReference>
<dbReference type="InterPro" id="IPR036770">
    <property type="entry name" value="Ankyrin_rpt-contain_sf"/>
</dbReference>
<accession>A0A9P4N0I4</accession>
<dbReference type="InterPro" id="IPR002110">
    <property type="entry name" value="Ankyrin_rpt"/>
</dbReference>
<evidence type="ECO:0000256" key="3">
    <source>
        <dbReference type="PROSITE-ProRule" id="PRU00023"/>
    </source>
</evidence>
<keyword evidence="1" id="KW-0677">Repeat</keyword>
<reference evidence="6" key="1">
    <citation type="journal article" date="2020" name="Stud. Mycol.">
        <title>101 Dothideomycetes genomes: A test case for predicting lifestyles and emergence of pathogens.</title>
        <authorList>
            <person name="Haridas S."/>
            <person name="Albert R."/>
            <person name="Binder M."/>
            <person name="Bloem J."/>
            <person name="LaButti K."/>
            <person name="Salamov A."/>
            <person name="Andreopoulos B."/>
            <person name="Baker S."/>
            <person name="Barry K."/>
            <person name="Bills G."/>
            <person name="Bluhm B."/>
            <person name="Cannon C."/>
            <person name="Castanera R."/>
            <person name="Culley D."/>
            <person name="Daum C."/>
            <person name="Ezra D."/>
            <person name="Gonzalez J."/>
            <person name="Henrissat B."/>
            <person name="Kuo A."/>
            <person name="Liang C."/>
            <person name="Lipzen A."/>
            <person name="Lutzoni F."/>
            <person name="Magnuson J."/>
            <person name="Mondo S."/>
            <person name="Nolan M."/>
            <person name="Ohm R."/>
            <person name="Pangilinan J."/>
            <person name="Park H.-J."/>
            <person name="Ramirez L."/>
            <person name="Alfaro M."/>
            <person name="Sun H."/>
            <person name="Tritt A."/>
            <person name="Yoshinaga Y."/>
            <person name="Zwiers L.-H."/>
            <person name="Turgeon B."/>
            <person name="Goodwin S."/>
            <person name="Spatafora J."/>
            <person name="Crous P."/>
            <person name="Grigoriev I."/>
        </authorList>
    </citation>
    <scope>NUCLEOTIDE SEQUENCE [LARGE SCALE GENOMIC DNA]</scope>
    <source>
        <strain evidence="6">CBS 304.66</strain>
    </source>
</reference>
<dbReference type="SMART" id="SM00248">
    <property type="entry name" value="ANK"/>
    <property type="match status" value="4"/>
</dbReference>